<dbReference type="KEGG" id="sdz:Asd1617_00777"/>
<name>A0A0A6ZNU4_SHIDY</name>
<sequence length="31" mass="3451">MLMLMWRLSAQNPKGHDTLAESPATLALVRV</sequence>
<dbReference type="Proteomes" id="UP000031647">
    <property type="component" value="Chromosome"/>
</dbReference>
<dbReference type="HOGENOM" id="CLU_3398453_0_0_6"/>
<evidence type="ECO:0000313" key="1">
    <source>
        <dbReference type="EMBL" id="AHA63604.1"/>
    </source>
</evidence>
<gene>
    <name evidence="1" type="ORF">Asd1617_00777</name>
</gene>
<dbReference type="EMBL" id="CP006736">
    <property type="protein sequence ID" value="AHA63604.1"/>
    <property type="molecule type" value="Genomic_DNA"/>
</dbReference>
<evidence type="ECO:0000313" key="2">
    <source>
        <dbReference type="Proteomes" id="UP000031647"/>
    </source>
</evidence>
<reference evidence="1 2" key="1">
    <citation type="submission" date="2013-09" db="EMBL/GenBank/DDBJ databases">
        <title>Comparative genomics of Sd1617 to representative strains in evaluating its pathogenesis.</title>
        <authorList>
            <person name="Aksomboon Vongsawan A."/>
            <person name="Kapatral V."/>
            <person name="Vaisvil B."/>
            <person name="Serichantalergs O."/>
            <person name="Hale T.L."/>
            <person name="Mason C.J."/>
        </authorList>
    </citation>
    <scope>NUCLEOTIDE SEQUENCE [LARGE SCALE GENOMIC DNA]</scope>
    <source>
        <strain evidence="1 2">1617</strain>
    </source>
</reference>
<accession>A0A0A6ZNU4</accession>
<organism evidence="1 2">
    <name type="scientific">Shigella dysenteriae 1617</name>
    <dbReference type="NCBI Taxonomy" id="754093"/>
    <lineage>
        <taxon>Bacteria</taxon>
        <taxon>Pseudomonadati</taxon>
        <taxon>Pseudomonadota</taxon>
        <taxon>Gammaproteobacteria</taxon>
        <taxon>Enterobacterales</taxon>
        <taxon>Enterobacteriaceae</taxon>
        <taxon>Shigella</taxon>
    </lineage>
</organism>
<protein>
    <submittedName>
        <fullName evidence="1">Uncharacterized protein</fullName>
    </submittedName>
</protein>
<dbReference type="AlphaFoldDB" id="A0A0A6ZNU4"/>
<proteinExistence type="predicted"/>